<organism evidence="1 2">
    <name type="scientific">Neotoma lepida</name>
    <name type="common">Desert woodrat</name>
    <dbReference type="NCBI Taxonomy" id="56216"/>
    <lineage>
        <taxon>Eukaryota</taxon>
        <taxon>Metazoa</taxon>
        <taxon>Chordata</taxon>
        <taxon>Craniata</taxon>
        <taxon>Vertebrata</taxon>
        <taxon>Euteleostomi</taxon>
        <taxon>Mammalia</taxon>
        <taxon>Eutheria</taxon>
        <taxon>Euarchontoglires</taxon>
        <taxon>Glires</taxon>
        <taxon>Rodentia</taxon>
        <taxon>Myomorpha</taxon>
        <taxon>Muroidea</taxon>
        <taxon>Cricetidae</taxon>
        <taxon>Neotominae</taxon>
        <taxon>Neotoma</taxon>
    </lineage>
</organism>
<dbReference type="EMBL" id="LZPO01108618">
    <property type="protein sequence ID" value="OBS59126.1"/>
    <property type="molecule type" value="Genomic_DNA"/>
</dbReference>
<accession>A0A1A6FYY1</accession>
<sequence length="91" mass="10052">HDHSDHNIMAVHPPNASLILVDDPQQQQPISEGNERQMVCVHVTLDSANNSNHLWRSLLCPGEDEIMGAANFQQFLQERINVDGEAGTLVG</sequence>
<protein>
    <submittedName>
        <fullName evidence="1">Uncharacterized protein</fullName>
    </submittedName>
</protein>
<reference evidence="1 2" key="1">
    <citation type="submission" date="2016-06" db="EMBL/GenBank/DDBJ databases">
        <title>The Draft Genome Sequence and Annotation of the Desert Woodrat Neotoma lepida.</title>
        <authorList>
            <person name="Campbell M."/>
            <person name="Oakeson K.F."/>
            <person name="Yandell M."/>
            <person name="Halpert J.R."/>
            <person name="Dearing D."/>
        </authorList>
    </citation>
    <scope>NUCLEOTIDE SEQUENCE [LARGE SCALE GENOMIC DNA]</scope>
    <source>
        <strain evidence="1">417</strain>
        <tissue evidence="1">Liver</tissue>
    </source>
</reference>
<dbReference type="AlphaFoldDB" id="A0A1A6FYY1"/>
<name>A0A1A6FYY1_NEOLE</name>
<dbReference type="Gene3D" id="3.30.1360.210">
    <property type="match status" value="1"/>
</dbReference>
<comment type="caution">
    <text evidence="1">The sequence shown here is derived from an EMBL/GenBank/DDBJ whole genome shotgun (WGS) entry which is preliminary data.</text>
</comment>
<evidence type="ECO:0000313" key="2">
    <source>
        <dbReference type="Proteomes" id="UP000092124"/>
    </source>
</evidence>
<feature type="non-terminal residue" evidence="1">
    <location>
        <position position="91"/>
    </location>
</feature>
<gene>
    <name evidence="1" type="ORF">A6R68_09749</name>
</gene>
<feature type="non-terminal residue" evidence="1">
    <location>
        <position position="1"/>
    </location>
</feature>
<proteinExistence type="predicted"/>
<dbReference type="InterPro" id="IPR038526">
    <property type="entry name" value="Ribosomal_eL22_sf"/>
</dbReference>
<keyword evidence="2" id="KW-1185">Reference proteome</keyword>
<dbReference type="OrthoDB" id="10259820at2759"/>
<evidence type="ECO:0000313" key="1">
    <source>
        <dbReference type="EMBL" id="OBS59126.1"/>
    </source>
</evidence>
<dbReference type="Proteomes" id="UP000092124">
    <property type="component" value="Unassembled WGS sequence"/>
</dbReference>